<evidence type="ECO:0000313" key="4">
    <source>
        <dbReference type="Proteomes" id="UP000218231"/>
    </source>
</evidence>
<dbReference type="Proteomes" id="UP000218231">
    <property type="component" value="Unassembled WGS sequence"/>
</dbReference>
<dbReference type="InterPro" id="IPR016181">
    <property type="entry name" value="Acyl_CoA_acyltransferase"/>
</dbReference>
<accession>A0A2A2LVJ2</accession>
<dbReference type="AlphaFoldDB" id="A0A2A2LVJ2"/>
<feature type="domain" description="N-acetyltransferase" evidence="2">
    <location>
        <begin position="165"/>
        <end position="231"/>
    </location>
</feature>
<dbReference type="InterPro" id="IPR000182">
    <property type="entry name" value="GNAT_dom"/>
</dbReference>
<sequence length="267" mass="29593">MATLVSGGSGGEQASSSSQSKTPPANVSGSSSARPSTSHHSLKRLQSNGMSTAGEPQKPPDAKQVLEFLRDHFVHDEPILSSLNIENISELDTLLTDIIKDCLSCACSNVVKDQETEELIGVCLASRTTIFDEQMDRLCKYTFNDKQLQIAVEFLKYVFNRVDIAYHIDQHGVGKPIFIALIAVRKDRQKQGIATSMLQKCLTTAKTESFDGALILSNSVRASRLMKKHFGELIARIKYRDFKGEFKDPPIIPAKPDEELRILLKKL</sequence>
<dbReference type="GO" id="GO:0008080">
    <property type="term" value="F:N-acetyltransferase activity"/>
    <property type="evidence" value="ECO:0007669"/>
    <property type="project" value="TreeGrafter"/>
</dbReference>
<evidence type="ECO:0000256" key="1">
    <source>
        <dbReference type="SAM" id="MobiDB-lite"/>
    </source>
</evidence>
<keyword evidence="4" id="KW-1185">Reference proteome</keyword>
<dbReference type="CDD" id="cd04301">
    <property type="entry name" value="NAT_SF"/>
    <property type="match status" value="1"/>
</dbReference>
<dbReference type="STRING" id="2018661.A0A2A2LVJ2"/>
<feature type="compositionally biased region" description="Low complexity" evidence="1">
    <location>
        <begin position="28"/>
        <end position="39"/>
    </location>
</feature>
<proteinExistence type="predicted"/>
<feature type="region of interest" description="Disordered" evidence="1">
    <location>
        <begin position="1"/>
        <end position="43"/>
    </location>
</feature>
<dbReference type="EMBL" id="LIAE01006410">
    <property type="protein sequence ID" value="PAV89997.1"/>
    <property type="molecule type" value="Genomic_DNA"/>
</dbReference>
<evidence type="ECO:0000313" key="3">
    <source>
        <dbReference type="EMBL" id="PAV89997.1"/>
    </source>
</evidence>
<protein>
    <recommendedName>
        <fullName evidence="2">N-acetyltransferase domain-containing protein</fullName>
    </recommendedName>
</protein>
<dbReference type="SUPFAM" id="SSF55729">
    <property type="entry name" value="Acyl-CoA N-acyltransferases (Nat)"/>
    <property type="match status" value="1"/>
</dbReference>
<name>A0A2A2LVJ2_9BILA</name>
<dbReference type="OrthoDB" id="5863687at2759"/>
<dbReference type="Gene3D" id="3.40.630.30">
    <property type="match status" value="1"/>
</dbReference>
<comment type="caution">
    <text evidence="3">The sequence shown here is derived from an EMBL/GenBank/DDBJ whole genome shotgun (WGS) entry which is preliminary data.</text>
</comment>
<dbReference type="PANTHER" id="PTHR20905:SF17">
    <property type="entry name" value="N-ACETYLTRANSFERASE DOMAIN-CONTAINING PROTEIN"/>
    <property type="match status" value="1"/>
</dbReference>
<dbReference type="Pfam" id="PF00583">
    <property type="entry name" value="Acetyltransf_1"/>
    <property type="match status" value="1"/>
</dbReference>
<organism evidence="3 4">
    <name type="scientific">Diploscapter pachys</name>
    <dbReference type="NCBI Taxonomy" id="2018661"/>
    <lineage>
        <taxon>Eukaryota</taxon>
        <taxon>Metazoa</taxon>
        <taxon>Ecdysozoa</taxon>
        <taxon>Nematoda</taxon>
        <taxon>Chromadorea</taxon>
        <taxon>Rhabditida</taxon>
        <taxon>Rhabditina</taxon>
        <taxon>Rhabditomorpha</taxon>
        <taxon>Rhabditoidea</taxon>
        <taxon>Rhabditidae</taxon>
        <taxon>Diploscapter</taxon>
    </lineage>
</organism>
<gene>
    <name evidence="3" type="ORF">WR25_24019</name>
</gene>
<dbReference type="PANTHER" id="PTHR20905">
    <property type="entry name" value="N-ACETYLTRANSFERASE-RELATED"/>
    <property type="match status" value="1"/>
</dbReference>
<reference evidence="3 4" key="1">
    <citation type="journal article" date="2017" name="Curr. Biol.">
        <title>Genome architecture and evolution of a unichromosomal asexual nematode.</title>
        <authorList>
            <person name="Fradin H."/>
            <person name="Zegar C."/>
            <person name="Gutwein M."/>
            <person name="Lucas J."/>
            <person name="Kovtun M."/>
            <person name="Corcoran D."/>
            <person name="Baugh L.R."/>
            <person name="Kiontke K."/>
            <person name="Gunsalus K."/>
            <person name="Fitch D.H."/>
            <person name="Piano F."/>
        </authorList>
    </citation>
    <scope>NUCLEOTIDE SEQUENCE [LARGE SCALE GENOMIC DNA]</scope>
    <source>
        <strain evidence="3">PF1309</strain>
    </source>
</reference>
<evidence type="ECO:0000259" key="2">
    <source>
        <dbReference type="Pfam" id="PF00583"/>
    </source>
</evidence>